<evidence type="ECO:0000256" key="3">
    <source>
        <dbReference type="ARBA" id="ARBA00022630"/>
    </source>
</evidence>
<dbReference type="Pfam" id="PF00441">
    <property type="entry name" value="Acyl-CoA_dh_1"/>
    <property type="match status" value="1"/>
</dbReference>
<dbReference type="SUPFAM" id="SSF56645">
    <property type="entry name" value="Acyl-CoA dehydrogenase NM domain-like"/>
    <property type="match status" value="1"/>
</dbReference>
<dbReference type="Gene3D" id="1.10.540.10">
    <property type="entry name" value="Acyl-CoA dehydrogenase/oxidase, N-terminal domain"/>
    <property type="match status" value="1"/>
</dbReference>
<feature type="domain" description="Acyl-CoA dehydrogenase/oxidase C-terminal" evidence="6">
    <location>
        <begin position="220"/>
        <end position="368"/>
    </location>
</feature>
<comment type="cofactor">
    <cofactor evidence="1 5">
        <name>FAD</name>
        <dbReference type="ChEBI" id="CHEBI:57692"/>
    </cofactor>
</comment>
<dbReference type="InterPro" id="IPR046373">
    <property type="entry name" value="Acyl-CoA_Oxase/DH_mid-dom_sf"/>
</dbReference>
<dbReference type="InterPro" id="IPR013786">
    <property type="entry name" value="AcylCoA_DH/ox_N"/>
</dbReference>
<evidence type="ECO:0000256" key="1">
    <source>
        <dbReference type="ARBA" id="ARBA00001974"/>
    </source>
</evidence>
<dbReference type="Gene3D" id="2.40.110.10">
    <property type="entry name" value="Butyryl-CoA Dehydrogenase, subunit A, domain 2"/>
    <property type="match status" value="1"/>
</dbReference>
<keyword evidence="10" id="KW-1185">Reference proteome</keyword>
<sequence length="378" mass="41019">MAGIPELNDFRAFFTGEVEAAAPEIERTDRIPPTVLDGAARIGAYRLTLPESHGGFGLSTVELLPYLEAAAMGPGAGRMLVHLSNGIWRPILRYGNERQRGIVSRIGTGDAVVAFCLTEATAGTGRDLRSRAVRDGDGWLLTGEKHLITFADRADWFLLVAASDERAAKDSLTAFLIPRDTPGFGIDATQRTMGLHGTGHAWLRYDGMRLDDAHRLGAVGEGLDVGLYFLDYSRISLSACMVGLGERALDEAARFALRRATFGRPIADRQAIQAHLADMRADIDAGRGLVRRAAEAFDRGEEVTAAASTAKLFCLNMIGRVTDLALRVHGGFGYSVAAPIERIYRDARGFWFEEGTQEIQQLVVARKVLTDAAQKEGS</sequence>
<dbReference type="InterPro" id="IPR009100">
    <property type="entry name" value="AcylCoA_DH/oxidase_NM_dom_sf"/>
</dbReference>
<evidence type="ECO:0000313" key="9">
    <source>
        <dbReference type="EMBL" id="GAA4487587.1"/>
    </source>
</evidence>
<dbReference type="InterPro" id="IPR006091">
    <property type="entry name" value="Acyl-CoA_Oxase/DH_mid-dom"/>
</dbReference>
<evidence type="ECO:0000256" key="2">
    <source>
        <dbReference type="ARBA" id="ARBA00009347"/>
    </source>
</evidence>
<evidence type="ECO:0000256" key="4">
    <source>
        <dbReference type="ARBA" id="ARBA00022827"/>
    </source>
</evidence>
<evidence type="ECO:0000259" key="7">
    <source>
        <dbReference type="Pfam" id="PF02770"/>
    </source>
</evidence>
<feature type="domain" description="Acyl-CoA oxidase/dehydrogenase middle" evidence="7">
    <location>
        <begin position="114"/>
        <end position="207"/>
    </location>
</feature>
<evidence type="ECO:0000259" key="6">
    <source>
        <dbReference type="Pfam" id="PF00441"/>
    </source>
</evidence>
<dbReference type="PANTHER" id="PTHR43884">
    <property type="entry name" value="ACYL-COA DEHYDROGENASE"/>
    <property type="match status" value="1"/>
</dbReference>
<dbReference type="InterPro" id="IPR036250">
    <property type="entry name" value="AcylCo_DH-like_C"/>
</dbReference>
<dbReference type="SUPFAM" id="SSF47203">
    <property type="entry name" value="Acyl-CoA dehydrogenase C-terminal domain-like"/>
    <property type="match status" value="1"/>
</dbReference>
<dbReference type="Pfam" id="PF02771">
    <property type="entry name" value="Acyl-CoA_dh_N"/>
    <property type="match status" value="1"/>
</dbReference>
<dbReference type="Gene3D" id="1.20.140.10">
    <property type="entry name" value="Butyryl-CoA Dehydrogenase, subunit A, domain 3"/>
    <property type="match status" value="1"/>
</dbReference>
<keyword evidence="3 5" id="KW-0285">Flavoprotein</keyword>
<dbReference type="Proteomes" id="UP001500503">
    <property type="component" value="Unassembled WGS sequence"/>
</dbReference>
<evidence type="ECO:0000259" key="8">
    <source>
        <dbReference type="Pfam" id="PF02771"/>
    </source>
</evidence>
<organism evidence="9 10">
    <name type="scientific">Actinoallomurus oryzae</name>
    <dbReference type="NCBI Taxonomy" id="502180"/>
    <lineage>
        <taxon>Bacteria</taxon>
        <taxon>Bacillati</taxon>
        <taxon>Actinomycetota</taxon>
        <taxon>Actinomycetes</taxon>
        <taxon>Streptosporangiales</taxon>
        <taxon>Thermomonosporaceae</taxon>
        <taxon>Actinoallomurus</taxon>
    </lineage>
</organism>
<dbReference type="Pfam" id="PF02770">
    <property type="entry name" value="Acyl-CoA_dh_M"/>
    <property type="match status" value="1"/>
</dbReference>
<protein>
    <submittedName>
        <fullName evidence="9">Acyl-CoA dehydrogenase family protein</fullName>
    </submittedName>
</protein>
<name>A0ABP8PJP7_9ACTN</name>
<proteinExistence type="inferred from homology"/>
<dbReference type="InterPro" id="IPR037069">
    <property type="entry name" value="AcylCoA_DH/ox_N_sf"/>
</dbReference>
<gene>
    <name evidence="9" type="ORF">GCM10023191_015670</name>
</gene>
<keyword evidence="4 5" id="KW-0274">FAD</keyword>
<feature type="domain" description="Acyl-CoA dehydrogenase/oxidase N-terminal" evidence="8">
    <location>
        <begin position="10"/>
        <end position="100"/>
    </location>
</feature>
<keyword evidence="5" id="KW-0560">Oxidoreductase</keyword>
<dbReference type="InterPro" id="IPR009075">
    <property type="entry name" value="AcylCo_DH/oxidase_C"/>
</dbReference>
<evidence type="ECO:0000313" key="10">
    <source>
        <dbReference type="Proteomes" id="UP001500503"/>
    </source>
</evidence>
<dbReference type="RefSeq" id="WP_345459254.1">
    <property type="nucleotide sequence ID" value="NZ_BAABHF010000012.1"/>
</dbReference>
<comment type="caution">
    <text evidence="9">The sequence shown here is derived from an EMBL/GenBank/DDBJ whole genome shotgun (WGS) entry which is preliminary data.</text>
</comment>
<reference evidence="10" key="1">
    <citation type="journal article" date="2019" name="Int. J. Syst. Evol. Microbiol.">
        <title>The Global Catalogue of Microorganisms (GCM) 10K type strain sequencing project: providing services to taxonomists for standard genome sequencing and annotation.</title>
        <authorList>
            <consortium name="The Broad Institute Genomics Platform"/>
            <consortium name="The Broad Institute Genome Sequencing Center for Infectious Disease"/>
            <person name="Wu L."/>
            <person name="Ma J."/>
        </authorList>
    </citation>
    <scope>NUCLEOTIDE SEQUENCE [LARGE SCALE GENOMIC DNA]</scope>
    <source>
        <strain evidence="10">JCM 17933</strain>
    </source>
</reference>
<accession>A0ABP8PJP7</accession>
<evidence type="ECO:0000256" key="5">
    <source>
        <dbReference type="RuleBase" id="RU362125"/>
    </source>
</evidence>
<comment type="similarity">
    <text evidence="2 5">Belongs to the acyl-CoA dehydrogenase family.</text>
</comment>
<dbReference type="PIRSF" id="PIRSF016578">
    <property type="entry name" value="HsaA"/>
    <property type="match status" value="1"/>
</dbReference>
<dbReference type="PANTHER" id="PTHR43884:SF40">
    <property type="entry name" value="ACYL-COA DEHYDROGENASE"/>
    <property type="match status" value="1"/>
</dbReference>
<dbReference type="EMBL" id="BAABHF010000012">
    <property type="protein sequence ID" value="GAA4487587.1"/>
    <property type="molecule type" value="Genomic_DNA"/>
</dbReference>